<dbReference type="OrthoDB" id="1742084at2759"/>
<reference evidence="2 3" key="1">
    <citation type="submission" date="2020-03" db="EMBL/GenBank/DDBJ databases">
        <title>Draft Genome Sequence of Cudoniella acicularis.</title>
        <authorList>
            <person name="Buettner E."/>
            <person name="Kellner H."/>
        </authorList>
    </citation>
    <scope>NUCLEOTIDE SEQUENCE [LARGE SCALE GENOMIC DNA]</scope>
    <source>
        <strain evidence="2 3">DSM 108380</strain>
    </source>
</reference>
<feature type="compositionally biased region" description="Polar residues" evidence="1">
    <location>
        <begin position="1"/>
        <end position="13"/>
    </location>
</feature>
<evidence type="ECO:0000313" key="3">
    <source>
        <dbReference type="Proteomes" id="UP000566819"/>
    </source>
</evidence>
<dbReference type="Proteomes" id="UP000566819">
    <property type="component" value="Unassembled WGS sequence"/>
</dbReference>
<dbReference type="EMBL" id="JAAMPI010000467">
    <property type="protein sequence ID" value="KAF4631197.1"/>
    <property type="molecule type" value="Genomic_DNA"/>
</dbReference>
<feature type="region of interest" description="Disordered" evidence="1">
    <location>
        <begin position="1"/>
        <end position="20"/>
    </location>
</feature>
<name>A0A8H4W2E4_9HELO</name>
<evidence type="ECO:0000313" key="2">
    <source>
        <dbReference type="EMBL" id="KAF4631197.1"/>
    </source>
</evidence>
<proteinExistence type="predicted"/>
<accession>A0A8H4W2E4</accession>
<comment type="caution">
    <text evidence="2">The sequence shown here is derived from an EMBL/GenBank/DDBJ whole genome shotgun (WGS) entry which is preliminary data.</text>
</comment>
<evidence type="ECO:0000256" key="1">
    <source>
        <dbReference type="SAM" id="MobiDB-lite"/>
    </source>
</evidence>
<gene>
    <name evidence="2" type="ORF">G7Y89_g6930</name>
</gene>
<keyword evidence="3" id="KW-1185">Reference proteome</keyword>
<sequence length="195" mass="22903">MQTPHTTHSSNAYNPPRTPEVYTLSESANLSIPADIRSQFHQDEYGKVLFFTVPPNDVNPVPEDKRTLNHSLRYLADKARHKEEETKKRNAREADLEAEAKEKFKRMKEDAEAKKQRLVDQKVVQIATWVKKMDKGTDELFQDLHGENWKGVREAELCRLALKQEEAHKKQREHEKFLQRVRDSKEVPITGFRWI</sequence>
<dbReference type="AlphaFoldDB" id="A0A8H4W2E4"/>
<protein>
    <submittedName>
        <fullName evidence="2">Uncharacterized protein</fullName>
    </submittedName>
</protein>
<organism evidence="2 3">
    <name type="scientific">Cudoniella acicularis</name>
    <dbReference type="NCBI Taxonomy" id="354080"/>
    <lineage>
        <taxon>Eukaryota</taxon>
        <taxon>Fungi</taxon>
        <taxon>Dikarya</taxon>
        <taxon>Ascomycota</taxon>
        <taxon>Pezizomycotina</taxon>
        <taxon>Leotiomycetes</taxon>
        <taxon>Helotiales</taxon>
        <taxon>Tricladiaceae</taxon>
        <taxon>Cudoniella</taxon>
    </lineage>
</organism>